<proteinExistence type="predicted"/>
<name>A0AAQ3TTZ5_PASNO</name>
<protein>
    <submittedName>
        <fullName evidence="1">Uncharacterized protein</fullName>
    </submittedName>
</protein>
<evidence type="ECO:0000313" key="2">
    <source>
        <dbReference type="Proteomes" id="UP001341281"/>
    </source>
</evidence>
<organism evidence="1 2">
    <name type="scientific">Paspalum notatum var. saurae</name>
    <dbReference type="NCBI Taxonomy" id="547442"/>
    <lineage>
        <taxon>Eukaryota</taxon>
        <taxon>Viridiplantae</taxon>
        <taxon>Streptophyta</taxon>
        <taxon>Embryophyta</taxon>
        <taxon>Tracheophyta</taxon>
        <taxon>Spermatophyta</taxon>
        <taxon>Magnoliopsida</taxon>
        <taxon>Liliopsida</taxon>
        <taxon>Poales</taxon>
        <taxon>Poaceae</taxon>
        <taxon>PACMAD clade</taxon>
        <taxon>Panicoideae</taxon>
        <taxon>Andropogonodae</taxon>
        <taxon>Paspaleae</taxon>
        <taxon>Paspalinae</taxon>
        <taxon>Paspalum</taxon>
    </lineage>
</organism>
<dbReference type="Proteomes" id="UP001341281">
    <property type="component" value="Chromosome 05"/>
</dbReference>
<evidence type="ECO:0000313" key="1">
    <source>
        <dbReference type="EMBL" id="WVZ78007.1"/>
    </source>
</evidence>
<sequence length="102" mass="11070">MPLHLCLYAGQRPAPQPRHTSLHLPRYATAAATSTTFPYCGNSSYAQLPAGEPASTLQPPLPSPSIFQVCLSKTDNIISTDCCDPSADCTISTVIRRLWSHR</sequence>
<reference evidence="1 2" key="1">
    <citation type="submission" date="2024-02" db="EMBL/GenBank/DDBJ databases">
        <title>High-quality chromosome-scale genome assembly of Pensacola bahiagrass (Paspalum notatum Flugge var. saurae).</title>
        <authorList>
            <person name="Vega J.M."/>
            <person name="Podio M."/>
            <person name="Orjuela J."/>
            <person name="Siena L.A."/>
            <person name="Pessino S.C."/>
            <person name="Combes M.C."/>
            <person name="Mariac C."/>
            <person name="Albertini E."/>
            <person name="Pupilli F."/>
            <person name="Ortiz J.P.A."/>
            <person name="Leblanc O."/>
        </authorList>
    </citation>
    <scope>NUCLEOTIDE SEQUENCE [LARGE SCALE GENOMIC DNA]</scope>
    <source>
        <strain evidence="1">R1</strain>
        <tissue evidence="1">Leaf</tissue>
    </source>
</reference>
<keyword evidence="2" id="KW-1185">Reference proteome</keyword>
<gene>
    <name evidence="1" type="ORF">U9M48_025788</name>
</gene>
<dbReference type="EMBL" id="CP144749">
    <property type="protein sequence ID" value="WVZ78007.1"/>
    <property type="molecule type" value="Genomic_DNA"/>
</dbReference>
<accession>A0AAQ3TTZ5</accession>
<dbReference type="AlphaFoldDB" id="A0AAQ3TTZ5"/>